<keyword evidence="1" id="KW-1133">Transmembrane helix</keyword>
<gene>
    <name evidence="3" type="ORF">SAMN02746098_02181</name>
</gene>
<dbReference type="PANTHER" id="PTHR31302:SF0">
    <property type="entry name" value="TRANSMEMBRANE PROTEIN WITH METALLOPHOSPHOESTERASE DOMAIN"/>
    <property type="match status" value="1"/>
</dbReference>
<feature type="transmembrane region" description="Helical" evidence="1">
    <location>
        <begin position="77"/>
        <end position="97"/>
    </location>
</feature>
<protein>
    <recommendedName>
        <fullName evidence="2">Calcineurin-like phosphoesterase domain-containing protein</fullName>
    </recommendedName>
</protein>
<dbReference type="Pfam" id="PF00149">
    <property type="entry name" value="Metallophos"/>
    <property type="match status" value="1"/>
</dbReference>
<evidence type="ECO:0000313" key="3">
    <source>
        <dbReference type="EMBL" id="SHI05684.1"/>
    </source>
</evidence>
<accession>A0A1M5Y1J1</accession>
<feature type="transmembrane region" description="Helical" evidence="1">
    <location>
        <begin position="118"/>
        <end position="136"/>
    </location>
</feature>
<name>A0A1M5Y1J1_9FIRM</name>
<dbReference type="InterPro" id="IPR051158">
    <property type="entry name" value="Metallophosphoesterase_sf"/>
</dbReference>
<dbReference type="InterPro" id="IPR029052">
    <property type="entry name" value="Metallo-depent_PP-like"/>
</dbReference>
<feature type="domain" description="Calcineurin-like phosphoesterase" evidence="2">
    <location>
        <begin position="161"/>
        <end position="328"/>
    </location>
</feature>
<feature type="transmembrane region" description="Helical" evidence="1">
    <location>
        <begin position="6"/>
        <end position="26"/>
    </location>
</feature>
<evidence type="ECO:0000256" key="1">
    <source>
        <dbReference type="SAM" id="Phobius"/>
    </source>
</evidence>
<keyword evidence="1" id="KW-0472">Membrane</keyword>
<feature type="transmembrane region" description="Helical" evidence="1">
    <location>
        <begin position="38"/>
        <end position="57"/>
    </location>
</feature>
<dbReference type="GO" id="GO:0016787">
    <property type="term" value="F:hydrolase activity"/>
    <property type="evidence" value="ECO:0007669"/>
    <property type="project" value="InterPro"/>
</dbReference>
<dbReference type="AlphaFoldDB" id="A0A1M5Y1J1"/>
<dbReference type="InterPro" id="IPR004843">
    <property type="entry name" value="Calcineurin-like_PHP"/>
</dbReference>
<dbReference type="OrthoDB" id="9780884at2"/>
<dbReference type="Gene3D" id="3.60.21.10">
    <property type="match status" value="1"/>
</dbReference>
<dbReference type="RefSeq" id="WP_073029771.1">
    <property type="nucleotide sequence ID" value="NZ_FQXJ01000007.1"/>
</dbReference>
<organism evidence="3 4">
    <name type="scientific">Desulfosporosinus lacus DSM 15449</name>
    <dbReference type="NCBI Taxonomy" id="1121420"/>
    <lineage>
        <taxon>Bacteria</taxon>
        <taxon>Bacillati</taxon>
        <taxon>Bacillota</taxon>
        <taxon>Clostridia</taxon>
        <taxon>Eubacteriales</taxon>
        <taxon>Desulfitobacteriaceae</taxon>
        <taxon>Desulfosporosinus</taxon>
    </lineage>
</organism>
<dbReference type="PANTHER" id="PTHR31302">
    <property type="entry name" value="TRANSMEMBRANE PROTEIN WITH METALLOPHOSPHOESTERASE DOMAIN-RELATED"/>
    <property type="match status" value="1"/>
</dbReference>
<dbReference type="EMBL" id="FQXJ01000007">
    <property type="protein sequence ID" value="SHI05684.1"/>
    <property type="molecule type" value="Genomic_DNA"/>
</dbReference>
<evidence type="ECO:0000259" key="2">
    <source>
        <dbReference type="Pfam" id="PF00149"/>
    </source>
</evidence>
<keyword evidence="1" id="KW-0812">Transmembrane</keyword>
<reference evidence="4" key="1">
    <citation type="submission" date="2016-11" db="EMBL/GenBank/DDBJ databases">
        <authorList>
            <person name="Varghese N."/>
            <person name="Submissions S."/>
        </authorList>
    </citation>
    <scope>NUCLEOTIDE SEQUENCE [LARGE SCALE GENOMIC DNA]</scope>
    <source>
        <strain evidence="4">DSM 15449</strain>
    </source>
</reference>
<evidence type="ECO:0000313" key="4">
    <source>
        <dbReference type="Proteomes" id="UP000183954"/>
    </source>
</evidence>
<dbReference type="Proteomes" id="UP000183954">
    <property type="component" value="Unassembled WGS sequence"/>
</dbReference>
<dbReference type="SUPFAM" id="SSF56300">
    <property type="entry name" value="Metallo-dependent phosphatases"/>
    <property type="match status" value="1"/>
</dbReference>
<proteinExistence type="predicted"/>
<dbReference type="STRING" id="1121420.SAMN02746098_02181"/>
<keyword evidence="4" id="KW-1185">Reference proteome</keyword>
<dbReference type="CDD" id="cd07385">
    <property type="entry name" value="MPP_YkuE_C"/>
    <property type="match status" value="1"/>
</dbReference>
<sequence>MTNPLFILVGIVIFLVYGGLNFYIGLRGWQALFSYVPFLSSKVYWPVFLLLAFSYLLSRFSEKFLPTMLYEGMTIVGAYWIAFMFYFLLIITLIDLLRLFDRWLHLVPLEIKQSSNPALGLTVFVLVVGIVSYGVWNASHPRINHYDLSIAKQAGSLEQLHVVMVSDIHLGTIVHNDQLTKLVNQVNGLKPDLILFAGDVFDEDIESKNKQQISDTFRMLRASYGAFAVLGNHEYIGGNADEAIKYLGEAGVKVLRDTSQEIAGSFYLIGRDDLSGARFNGTKRQDLATIMQGVNPSFPILLMDHQPSHLEEPVEQGVDLQVSGHTHNGQMFPIQFITQRIFEQDWGLLRKGDFQLIVSSGYGTWGPPIRIGNNPEIVDITITFNP</sequence>